<protein>
    <submittedName>
        <fullName evidence="1">Uncharacterized protein</fullName>
    </submittedName>
</protein>
<reference evidence="1" key="1">
    <citation type="journal article" date="2015" name="Nature">
        <title>Complex archaea that bridge the gap between prokaryotes and eukaryotes.</title>
        <authorList>
            <person name="Spang A."/>
            <person name="Saw J.H."/>
            <person name="Jorgensen S.L."/>
            <person name="Zaremba-Niedzwiedzka K."/>
            <person name="Martijn J."/>
            <person name="Lind A.E."/>
            <person name="van Eijk R."/>
            <person name="Schleper C."/>
            <person name="Guy L."/>
            <person name="Ettema T.J."/>
        </authorList>
    </citation>
    <scope>NUCLEOTIDE SEQUENCE</scope>
</reference>
<organism evidence="1">
    <name type="scientific">marine sediment metagenome</name>
    <dbReference type="NCBI Taxonomy" id="412755"/>
    <lineage>
        <taxon>unclassified sequences</taxon>
        <taxon>metagenomes</taxon>
        <taxon>ecological metagenomes</taxon>
    </lineage>
</organism>
<evidence type="ECO:0000313" key="1">
    <source>
        <dbReference type="EMBL" id="KKL99936.1"/>
    </source>
</evidence>
<accession>A0A0F9HAB6</accession>
<feature type="non-terminal residue" evidence="1">
    <location>
        <position position="27"/>
    </location>
</feature>
<name>A0A0F9HAB6_9ZZZZ</name>
<dbReference type="AlphaFoldDB" id="A0A0F9HAB6"/>
<gene>
    <name evidence="1" type="ORF">LCGC14_1809400</name>
</gene>
<proteinExistence type="predicted"/>
<dbReference type="EMBL" id="LAZR01017549">
    <property type="protein sequence ID" value="KKL99936.1"/>
    <property type="molecule type" value="Genomic_DNA"/>
</dbReference>
<comment type="caution">
    <text evidence="1">The sequence shown here is derived from an EMBL/GenBank/DDBJ whole genome shotgun (WGS) entry which is preliminary data.</text>
</comment>
<sequence>MSFKYYGTWQANQGRILLGGDGNDGLT</sequence>